<dbReference type="PROSITE" id="PS50268">
    <property type="entry name" value="CADHERIN_2"/>
    <property type="match status" value="7"/>
</dbReference>
<evidence type="ECO:0000256" key="11">
    <source>
        <dbReference type="SAM" id="MobiDB-lite"/>
    </source>
</evidence>
<dbReference type="FunFam" id="2.60.40.60:FF:000033">
    <property type="entry name" value="FAT atypical cadherin 1"/>
    <property type="match status" value="1"/>
</dbReference>
<keyword evidence="2 12" id="KW-0812">Transmembrane</keyword>
<organism evidence="14 15">
    <name type="scientific">Elysia crispata</name>
    <name type="common">lettuce slug</name>
    <dbReference type="NCBI Taxonomy" id="231223"/>
    <lineage>
        <taxon>Eukaryota</taxon>
        <taxon>Metazoa</taxon>
        <taxon>Spiralia</taxon>
        <taxon>Lophotrochozoa</taxon>
        <taxon>Mollusca</taxon>
        <taxon>Gastropoda</taxon>
        <taxon>Heterobranchia</taxon>
        <taxon>Euthyneura</taxon>
        <taxon>Panpulmonata</taxon>
        <taxon>Sacoglossa</taxon>
        <taxon>Placobranchoidea</taxon>
        <taxon>Plakobranchidae</taxon>
        <taxon>Elysia</taxon>
    </lineage>
</organism>
<feature type="region of interest" description="Disordered" evidence="11">
    <location>
        <begin position="1258"/>
        <end position="1280"/>
    </location>
</feature>
<feature type="domain" description="Cadherin" evidence="13">
    <location>
        <begin position="590"/>
        <end position="702"/>
    </location>
</feature>
<dbReference type="PROSITE" id="PS00232">
    <property type="entry name" value="CADHERIN_1"/>
    <property type="match status" value="3"/>
</dbReference>
<feature type="domain" description="Cadherin" evidence="13">
    <location>
        <begin position="142"/>
        <end position="257"/>
    </location>
</feature>
<evidence type="ECO:0000256" key="2">
    <source>
        <dbReference type="ARBA" id="ARBA00022692"/>
    </source>
</evidence>
<comment type="subcellular location">
    <subcellularLocation>
        <location evidence="1">Membrane</location>
        <topology evidence="1">Single-pass membrane protein</topology>
    </subcellularLocation>
</comment>
<evidence type="ECO:0000256" key="9">
    <source>
        <dbReference type="ARBA" id="ARBA00023180"/>
    </source>
</evidence>
<dbReference type="EMBL" id="JAWDGP010005834">
    <property type="protein sequence ID" value="KAK3751219.1"/>
    <property type="molecule type" value="Genomic_DNA"/>
</dbReference>
<feature type="region of interest" description="Disordered" evidence="11">
    <location>
        <begin position="1042"/>
        <end position="1182"/>
    </location>
</feature>
<feature type="compositionally biased region" description="Polar residues" evidence="11">
    <location>
        <begin position="1163"/>
        <end position="1182"/>
    </location>
</feature>
<gene>
    <name evidence="14" type="ORF">RRG08_023976</name>
</gene>
<evidence type="ECO:0000256" key="8">
    <source>
        <dbReference type="ARBA" id="ARBA00023136"/>
    </source>
</evidence>
<keyword evidence="9" id="KW-0325">Glycoprotein</keyword>
<evidence type="ECO:0000256" key="1">
    <source>
        <dbReference type="ARBA" id="ARBA00004167"/>
    </source>
</evidence>
<keyword evidence="5 10" id="KW-0106">Calcium</keyword>
<evidence type="ECO:0000313" key="14">
    <source>
        <dbReference type="EMBL" id="KAK3751219.1"/>
    </source>
</evidence>
<evidence type="ECO:0000256" key="10">
    <source>
        <dbReference type="PROSITE-ProRule" id="PRU00043"/>
    </source>
</evidence>
<dbReference type="Proteomes" id="UP001283361">
    <property type="component" value="Unassembled WGS sequence"/>
</dbReference>
<feature type="transmembrane region" description="Helical" evidence="12">
    <location>
        <begin position="824"/>
        <end position="848"/>
    </location>
</feature>
<feature type="compositionally biased region" description="Low complexity" evidence="11">
    <location>
        <begin position="882"/>
        <end position="905"/>
    </location>
</feature>
<accession>A0AAE0YMB1</accession>
<name>A0AAE0YMB1_9GAST</name>
<dbReference type="PANTHER" id="PTHR24028">
    <property type="entry name" value="CADHERIN-87A"/>
    <property type="match status" value="1"/>
</dbReference>
<dbReference type="Gene3D" id="2.60.40.60">
    <property type="entry name" value="Cadherins"/>
    <property type="match status" value="7"/>
</dbReference>
<dbReference type="Pfam" id="PF00028">
    <property type="entry name" value="Cadherin"/>
    <property type="match status" value="6"/>
</dbReference>
<evidence type="ECO:0000256" key="4">
    <source>
        <dbReference type="ARBA" id="ARBA00022737"/>
    </source>
</evidence>
<dbReference type="CDD" id="cd11304">
    <property type="entry name" value="Cadherin_repeat"/>
    <property type="match status" value="7"/>
</dbReference>
<proteinExistence type="predicted"/>
<dbReference type="InterPro" id="IPR013164">
    <property type="entry name" value="Cadherin_N"/>
</dbReference>
<keyword evidence="15" id="KW-1185">Reference proteome</keyword>
<dbReference type="SMART" id="SM00112">
    <property type="entry name" value="CA"/>
    <property type="match status" value="7"/>
</dbReference>
<dbReference type="InterPro" id="IPR002126">
    <property type="entry name" value="Cadherin-like_dom"/>
</dbReference>
<comment type="caution">
    <text evidence="14">The sequence shown here is derived from an EMBL/GenBank/DDBJ whole genome shotgun (WGS) entry which is preliminary data.</text>
</comment>
<dbReference type="GO" id="GO:0005886">
    <property type="term" value="C:plasma membrane"/>
    <property type="evidence" value="ECO:0007669"/>
    <property type="project" value="InterPro"/>
</dbReference>
<dbReference type="GO" id="GO:0005509">
    <property type="term" value="F:calcium ion binding"/>
    <property type="evidence" value="ECO:0007669"/>
    <property type="project" value="UniProtKB-UniRule"/>
</dbReference>
<feature type="compositionally biased region" description="Polar residues" evidence="11">
    <location>
        <begin position="1259"/>
        <end position="1272"/>
    </location>
</feature>
<evidence type="ECO:0000256" key="5">
    <source>
        <dbReference type="ARBA" id="ARBA00022837"/>
    </source>
</evidence>
<dbReference type="InterPro" id="IPR015919">
    <property type="entry name" value="Cadherin-like_sf"/>
</dbReference>
<protein>
    <recommendedName>
        <fullName evidence="13">Cadherin domain-containing protein</fullName>
    </recommendedName>
</protein>
<evidence type="ECO:0000256" key="6">
    <source>
        <dbReference type="ARBA" id="ARBA00022889"/>
    </source>
</evidence>
<feature type="compositionally biased region" description="Low complexity" evidence="11">
    <location>
        <begin position="1098"/>
        <end position="1114"/>
    </location>
</feature>
<reference evidence="14" key="1">
    <citation type="journal article" date="2023" name="G3 (Bethesda)">
        <title>A reference genome for the long-term kleptoplast-retaining sea slug Elysia crispata morphotype clarki.</title>
        <authorList>
            <person name="Eastman K.E."/>
            <person name="Pendleton A.L."/>
            <person name="Shaikh M.A."/>
            <person name="Suttiyut T."/>
            <person name="Ogas R."/>
            <person name="Tomko P."/>
            <person name="Gavelis G."/>
            <person name="Widhalm J.R."/>
            <person name="Wisecaver J.H."/>
        </authorList>
    </citation>
    <scope>NUCLEOTIDE SEQUENCE</scope>
    <source>
        <strain evidence="14">ECLA1</strain>
    </source>
</reference>
<dbReference type="PRINTS" id="PR00205">
    <property type="entry name" value="CADHERIN"/>
</dbReference>
<evidence type="ECO:0000259" key="13">
    <source>
        <dbReference type="PROSITE" id="PS50268"/>
    </source>
</evidence>
<dbReference type="InterPro" id="IPR050174">
    <property type="entry name" value="Protocadherin/Cadherin-CA"/>
</dbReference>
<dbReference type="PANTHER" id="PTHR24028:SF146">
    <property type="entry name" value="CADHERIN 96CB, ISOFORM D-RELATED"/>
    <property type="match status" value="1"/>
</dbReference>
<evidence type="ECO:0000256" key="3">
    <source>
        <dbReference type="ARBA" id="ARBA00022729"/>
    </source>
</evidence>
<keyword evidence="3" id="KW-0732">Signal</keyword>
<dbReference type="FunFam" id="2.60.40.60:FF:000002">
    <property type="entry name" value="Protocadherin alpha 2"/>
    <property type="match status" value="1"/>
</dbReference>
<keyword evidence="6" id="KW-0130">Cell adhesion</keyword>
<feature type="compositionally biased region" description="Polar residues" evidence="11">
    <location>
        <begin position="1018"/>
        <end position="1029"/>
    </location>
</feature>
<feature type="compositionally biased region" description="Low complexity" evidence="11">
    <location>
        <begin position="1007"/>
        <end position="1017"/>
    </location>
</feature>
<sequence>MRSLVLIAHVIVGVIVALGTNVIIVLAQGTGVTFTVPEEQPPMTTLGNILQKSGIQVPSESQGNLRFMFKEGNDNADYLWINSTSGELKTSKSIDREELCPRQSLCQLNVQAVIQAQRGSFFQVIPIKVTITDINDSTPTFDPDKFTVRVPEGQAPGATFLLPTAVDLDGGPGNTVAGYNQARSTPRDAPFSLIVSGGFSPEQFGAVLRLDSVLDREATPFYEIVVHAVDGGVPLRKTGTLTVTIEVEDTNDHHPKFEKPTYTVNISEIAPIGHVVVTVVANDLDSGDNGAVTYTALWTSQEDDVVHSLFSLNATSGQIKTLKRLDTYAEKTYTLTIEARDGGVNPQVDTTEVTIRVVDTHNSYPRMVLTLFGEDGIAQVSEQADVDYVVAIIDVNDPDPPFSPNGQVSCTLQTNNHFELQPATASSYNVKLTKELDRETASIHSMIVTCADNGTPPLNVSDTFVVEVMDENDNDPKFVQDFYSADVTEGLAGTADDSVVIVLTASDKDEGDNADISYRLAPDSDSDFGIYADGSLVVTNPAGVDREHPSRGGIRNLTVLAVDNGSPQRTGTVIVRVTIKDVNDNAPEFTQPAFYFNVPEDALPGTYVNSVAATDPDQEINAIFYFRLADDGYNFGYTPVSRLPFNVSNDGQVKVNGSLDRERQASYTFLVLAIDLGEMTHLTSTASVHITITDINDNSPYFIFPTGSNFTVHIPHTLGANTAFTRVIARDKDQGNNGKVIYTREGGNGSIFFDVEPTSGQVVLIRPLTENEFGMHLLTVTARDKGENVQLATQELLQVVVYEGNATTAGRAGVEDGGIGFRNVIVVVVLLVVTVVLSLAILLTIILIRRVDRQRRRYHAKGAEMKVDSNMHRLNITTSSTLTAGLQSSSSSTHSSASSTASSPSPKLPPDITGSNKKKKEVSFSLEDDRSASAPTFTSFAPVTSTLPDKYDAILEADRGKIKPEMFSSNHYQADRHNKNAGLKKDINSLNFHQVHPAPHQKPLPLSSTSSTSSSSTANNNNHAGVGSSNNNIVRQVAHHHDDNLSDVSGDMSTSDSGRGGSDVELQSHGGVSKDSGDTSFASHRGYNPHNNLNVTLSNGSSSSKASGGINNSNTHSNSKPSGGTKSVHFQNIHPEPMGMGTFLPPPTSHSNVPTRPPRPNHAPSSVLYTPQASSFSSNSSRYQPNLFSDDAGSYVKLANHDGRLLSSPSPILQAQGRKQQPAMQMNTFLTNQNNRFSPGNARVRPEIEYMDMTGGRASYTSQGSNQSNSNIDGNGTWDGDTTTSGSYSVDAHELCDEIDKLFFDEIQDVVV</sequence>
<feature type="region of interest" description="Disordered" evidence="11">
    <location>
        <begin position="882"/>
        <end position="928"/>
    </location>
</feature>
<keyword evidence="8 12" id="KW-0472">Membrane</keyword>
<evidence type="ECO:0000313" key="15">
    <source>
        <dbReference type="Proteomes" id="UP001283361"/>
    </source>
</evidence>
<dbReference type="Pfam" id="PF08266">
    <property type="entry name" value="Cadherin_2"/>
    <property type="match status" value="1"/>
</dbReference>
<evidence type="ECO:0000256" key="12">
    <source>
        <dbReference type="SAM" id="Phobius"/>
    </source>
</evidence>
<dbReference type="InterPro" id="IPR020894">
    <property type="entry name" value="Cadherin_CS"/>
</dbReference>
<feature type="domain" description="Cadherin" evidence="13">
    <location>
        <begin position="378"/>
        <end position="478"/>
    </location>
</feature>
<evidence type="ECO:0000256" key="7">
    <source>
        <dbReference type="ARBA" id="ARBA00022989"/>
    </source>
</evidence>
<feature type="domain" description="Cadherin" evidence="13">
    <location>
        <begin position="28"/>
        <end position="141"/>
    </location>
</feature>
<feature type="compositionally biased region" description="Polar residues" evidence="11">
    <location>
        <begin position="1115"/>
        <end position="1130"/>
    </location>
</feature>
<feature type="domain" description="Cadherin" evidence="13">
    <location>
        <begin position="258"/>
        <end position="367"/>
    </location>
</feature>
<keyword evidence="4" id="KW-0677">Repeat</keyword>
<dbReference type="SUPFAM" id="SSF49313">
    <property type="entry name" value="Cadherin-like"/>
    <property type="match status" value="7"/>
</dbReference>
<feature type="domain" description="Cadherin" evidence="13">
    <location>
        <begin position="706"/>
        <end position="812"/>
    </location>
</feature>
<keyword evidence="7 12" id="KW-1133">Transmembrane helix</keyword>
<dbReference type="GO" id="GO:0007156">
    <property type="term" value="P:homophilic cell adhesion via plasma membrane adhesion molecules"/>
    <property type="evidence" value="ECO:0007669"/>
    <property type="project" value="InterPro"/>
</dbReference>
<feature type="domain" description="Cadherin" evidence="13">
    <location>
        <begin position="479"/>
        <end position="589"/>
    </location>
</feature>
<feature type="region of interest" description="Disordered" evidence="11">
    <location>
        <begin position="995"/>
        <end position="1029"/>
    </location>
</feature>